<gene>
    <name evidence="4" type="ORF">ESZ47_04730</name>
</gene>
<protein>
    <submittedName>
        <fullName evidence="4">Competence protein ComGF</fullName>
    </submittedName>
</protein>
<dbReference type="PROSITE" id="PS00409">
    <property type="entry name" value="PROKAR_NTER_METHYL"/>
    <property type="match status" value="1"/>
</dbReference>
<evidence type="ECO:0000256" key="1">
    <source>
        <dbReference type="ARBA" id="ARBA00004241"/>
    </source>
</evidence>
<sequence length="141" mass="16070">MTKNSGFTLLEALISLSVSALVLVSLQFMLPSLHRFSQVDTGTTFKTAVRQIEDQKYLLKNVEPNKLELSSYESKKMTLEVKNSKLQLSGESTGQIILMHDVSKLVIEDRTNYLNLTITTNKSKKLSTILRLERKKQYETE</sequence>
<keyword evidence="3" id="KW-1133">Transmembrane helix</keyword>
<dbReference type="OrthoDB" id="2144101at2"/>
<evidence type="ECO:0000256" key="2">
    <source>
        <dbReference type="ARBA" id="ARBA00023287"/>
    </source>
</evidence>
<comment type="caution">
    <text evidence="4">The sequence shown here is derived from an EMBL/GenBank/DDBJ whole genome shotgun (WGS) entry which is preliminary data.</text>
</comment>
<evidence type="ECO:0000313" key="4">
    <source>
        <dbReference type="EMBL" id="TYC47448.1"/>
    </source>
</evidence>
<accession>A0A6P2CN26</accession>
<dbReference type="EMBL" id="SDGY01000001">
    <property type="protein sequence ID" value="TYC47448.1"/>
    <property type="molecule type" value="Genomic_DNA"/>
</dbReference>
<dbReference type="RefSeq" id="WP_148605222.1">
    <property type="nucleotide sequence ID" value="NZ_BSUV01000001.1"/>
</dbReference>
<organism evidence="4 5">
    <name type="scientific">Leuconostoc litchii</name>
    <dbReference type="NCBI Taxonomy" id="1981069"/>
    <lineage>
        <taxon>Bacteria</taxon>
        <taxon>Bacillati</taxon>
        <taxon>Bacillota</taxon>
        <taxon>Bacilli</taxon>
        <taxon>Lactobacillales</taxon>
        <taxon>Lactobacillaceae</taxon>
        <taxon>Leuconostoc</taxon>
    </lineage>
</organism>
<feature type="transmembrane region" description="Helical" evidence="3">
    <location>
        <begin position="12"/>
        <end position="30"/>
    </location>
</feature>
<evidence type="ECO:0000313" key="5">
    <source>
        <dbReference type="Proteomes" id="UP000442244"/>
    </source>
</evidence>
<keyword evidence="3" id="KW-0472">Membrane</keyword>
<dbReference type="GO" id="GO:0009986">
    <property type="term" value="C:cell surface"/>
    <property type="evidence" value="ECO:0007669"/>
    <property type="project" value="UniProtKB-SubCell"/>
</dbReference>
<dbReference type="InterPro" id="IPR012902">
    <property type="entry name" value="N_methyl_site"/>
</dbReference>
<reference evidence="4 5" key="1">
    <citation type="submission" date="2019-01" db="EMBL/GenBank/DDBJ databases">
        <title>Leuconostoc litchii sp. nov., a novel lactic acid bacterium isolated from lychee.</title>
        <authorList>
            <person name="Wang L.-T."/>
        </authorList>
    </citation>
    <scope>NUCLEOTIDE SEQUENCE [LARGE SCALE GENOMIC DNA]</scope>
    <source>
        <strain evidence="4 5">MB7</strain>
    </source>
</reference>
<dbReference type="Proteomes" id="UP000442244">
    <property type="component" value="Unassembled WGS sequence"/>
</dbReference>
<comment type="subcellular location">
    <subcellularLocation>
        <location evidence="1">Cell surface</location>
    </subcellularLocation>
</comment>
<evidence type="ECO:0000256" key="3">
    <source>
        <dbReference type="SAM" id="Phobius"/>
    </source>
</evidence>
<dbReference type="Pfam" id="PF07963">
    <property type="entry name" value="N_methyl"/>
    <property type="match status" value="1"/>
</dbReference>
<dbReference type="GO" id="GO:0030420">
    <property type="term" value="P:establishment of competence for transformation"/>
    <property type="evidence" value="ECO:0007669"/>
    <property type="project" value="UniProtKB-KW"/>
</dbReference>
<proteinExistence type="predicted"/>
<keyword evidence="2" id="KW-0178">Competence</keyword>
<keyword evidence="3" id="KW-0812">Transmembrane</keyword>
<dbReference type="AlphaFoldDB" id="A0A6P2CN26"/>
<keyword evidence="5" id="KW-1185">Reference proteome</keyword>
<name>A0A6P2CN26_9LACO</name>